<gene>
    <name evidence="2" type="ORF">C7B43_09635</name>
</gene>
<organism evidence="2 3">
    <name type="scientific">Sulfobacillus benefaciens</name>
    <dbReference type="NCBI Taxonomy" id="453960"/>
    <lineage>
        <taxon>Bacteria</taxon>
        <taxon>Bacillati</taxon>
        <taxon>Bacillota</taxon>
        <taxon>Clostridia</taxon>
        <taxon>Eubacteriales</taxon>
        <taxon>Clostridiales Family XVII. Incertae Sedis</taxon>
        <taxon>Sulfobacillus</taxon>
    </lineage>
</organism>
<evidence type="ECO:0000313" key="3">
    <source>
        <dbReference type="Proteomes" id="UP000242699"/>
    </source>
</evidence>
<evidence type="ECO:0000256" key="1">
    <source>
        <dbReference type="SAM" id="Phobius"/>
    </source>
</evidence>
<feature type="transmembrane region" description="Helical" evidence="1">
    <location>
        <begin position="140"/>
        <end position="164"/>
    </location>
</feature>
<comment type="caution">
    <text evidence="2">The sequence shown here is derived from an EMBL/GenBank/DDBJ whole genome shotgun (WGS) entry which is preliminary data.</text>
</comment>
<feature type="transmembrane region" description="Helical" evidence="1">
    <location>
        <begin position="496"/>
        <end position="515"/>
    </location>
</feature>
<sequence>MREFYSLRILDRFQGALEAASYDYGLLRKILQVQLTMDSRRVPAILSRTRKGRNNASLGVDHNAFIRSLWFYALLGAIVIPVVMMTRHILFFMSSGMAILMFLVMLSMISDFSSVLLDIRDRTLLATKPVPTKTIAMARTLHIGIYLSLMTAALSAPALVTAIIGHGITFFLVLAAMLVLMDLLIMALTALFYFLILRYFDGERLKDFINYVQIGLSMMMTIGYQLVGHSFQLFKTHIVFHPAWWQLVIPPLWFGAVFEVLFSHPRGSEVFVLAALALVVPAVVYGLYLRSMPAFERRLEKLAATSKQTGHLSQAWQSLYSTLFCRNPVERQAFVFGAAMMTRERDFKLKVYPMLTMAILFPLIMMVNASPHHLMQGLSSSHWYLSIYFLGLVIPSAVVMMQSSQYYKAAWIYQTTPLPSSALLHKGVLKACLGRLILPVYLVETVIFIAIFGPGIWMNLIVAYAATWLLAVIAVLAAPQNLPFSVPYQMAQQRQTYLFFLFGALSLGFAAIQYAASLVPFGLYGYFVVLVIVTAWSWRKVFGIPASVQ</sequence>
<protein>
    <submittedName>
        <fullName evidence="2">Uncharacterized protein</fullName>
    </submittedName>
</protein>
<reference evidence="2 3" key="1">
    <citation type="journal article" date="2014" name="BMC Genomics">
        <title>Comparison of environmental and isolate Sulfobacillus genomes reveals diverse carbon, sulfur, nitrogen, and hydrogen metabolisms.</title>
        <authorList>
            <person name="Justice N.B."/>
            <person name="Norman A."/>
            <person name="Brown C.T."/>
            <person name="Singh A."/>
            <person name="Thomas B.C."/>
            <person name="Banfield J.F."/>
        </authorList>
    </citation>
    <scope>NUCLEOTIDE SEQUENCE [LARGE SCALE GENOMIC DNA]</scope>
    <source>
        <strain evidence="2">AMDSBA1</strain>
    </source>
</reference>
<feature type="transmembrane region" description="Helical" evidence="1">
    <location>
        <begin position="69"/>
        <end position="90"/>
    </location>
</feature>
<feature type="transmembrane region" description="Helical" evidence="1">
    <location>
        <begin position="170"/>
        <end position="196"/>
    </location>
</feature>
<name>A0A2T2X2E8_9FIRM</name>
<feature type="transmembrane region" description="Helical" evidence="1">
    <location>
        <begin position="521"/>
        <end position="538"/>
    </location>
</feature>
<feature type="transmembrane region" description="Helical" evidence="1">
    <location>
        <begin position="270"/>
        <end position="289"/>
    </location>
</feature>
<feature type="transmembrane region" description="Helical" evidence="1">
    <location>
        <begin position="351"/>
        <end position="370"/>
    </location>
</feature>
<feature type="transmembrane region" description="Helical" evidence="1">
    <location>
        <begin position="463"/>
        <end position="484"/>
    </location>
</feature>
<dbReference type="EMBL" id="PXYT01000019">
    <property type="protein sequence ID" value="PSR28665.1"/>
    <property type="molecule type" value="Genomic_DNA"/>
</dbReference>
<feature type="transmembrane region" description="Helical" evidence="1">
    <location>
        <begin position="382"/>
        <end position="401"/>
    </location>
</feature>
<feature type="transmembrane region" description="Helical" evidence="1">
    <location>
        <begin position="96"/>
        <end position="119"/>
    </location>
</feature>
<feature type="transmembrane region" description="Helical" evidence="1">
    <location>
        <begin position="208"/>
        <end position="227"/>
    </location>
</feature>
<evidence type="ECO:0000313" key="2">
    <source>
        <dbReference type="EMBL" id="PSR28665.1"/>
    </source>
</evidence>
<accession>A0A2T2X2E8</accession>
<keyword evidence="1" id="KW-0472">Membrane</keyword>
<proteinExistence type="predicted"/>
<feature type="transmembrane region" description="Helical" evidence="1">
    <location>
        <begin position="436"/>
        <end position="457"/>
    </location>
</feature>
<keyword evidence="1" id="KW-1133">Transmembrane helix</keyword>
<dbReference type="Proteomes" id="UP000242699">
    <property type="component" value="Unassembled WGS sequence"/>
</dbReference>
<dbReference type="AlphaFoldDB" id="A0A2T2X2E8"/>
<keyword evidence="1" id="KW-0812">Transmembrane</keyword>